<feature type="transmembrane region" description="Helical" evidence="7">
    <location>
        <begin position="390"/>
        <end position="409"/>
    </location>
</feature>
<accession>A0A4Y9ETM9</accession>
<dbReference type="AlphaFoldDB" id="A0A4Y9ETM9"/>
<dbReference type="GO" id="GO:0004713">
    <property type="term" value="F:protein tyrosine kinase activity"/>
    <property type="evidence" value="ECO:0007669"/>
    <property type="project" value="TreeGrafter"/>
</dbReference>
<evidence type="ECO:0000256" key="2">
    <source>
        <dbReference type="ARBA" id="ARBA00022475"/>
    </source>
</evidence>
<keyword evidence="4 7" id="KW-1133">Transmembrane helix</keyword>
<gene>
    <name evidence="9" type="ORF">EUV02_06030</name>
</gene>
<evidence type="ECO:0000313" key="9">
    <source>
        <dbReference type="EMBL" id="TFU06533.1"/>
    </source>
</evidence>
<sequence>MSIVQFFRILLARRWMILAIMLSCVTVALAVGSQLPRRYPASARIMLDVIKPDPVTGQMIAGTILRTYTRTQTELIQDYRVVGEVVDKLGFTSNPAIISQWQAETGGVGDMRRWAAERIIAGTEAQMIGNSNILEITYTSPNPTISKNVAAMLREAYIDATLRFRTDAAARNAEWYREQAEKERRALVAAEAKKSEFEKANNIVVTPGGVDPENAKLDALQQALLAARSSVSQAQFSSQMAVNNSGSVDALTSQLAQVNDQIKQAGDLYGTAHPSYKALITRRETLQSEIARATAKARAVGGGVGSYTQASYAQLEADYEAQKQRVMAMQTQLSKLAELQREVAMLQARYDKAVQRAADLRLEADVSESGLVVLGDVVGSNTPTFPNMPLIGVLSLMFGLLLGVVVALLSELMARRVRGVEDLAFAGKVPVLAVIADGRRRRAGGLIRRIFGRFGPQHSNANWQPAQ</sequence>
<keyword evidence="10" id="KW-1185">Reference proteome</keyword>
<evidence type="ECO:0000256" key="1">
    <source>
        <dbReference type="ARBA" id="ARBA00004651"/>
    </source>
</evidence>
<protein>
    <submittedName>
        <fullName evidence="9">Exopolysaccharide biosynthesis protein EpsF</fullName>
    </submittedName>
</protein>
<dbReference type="PANTHER" id="PTHR32309">
    <property type="entry name" value="TYROSINE-PROTEIN KINASE"/>
    <property type="match status" value="1"/>
</dbReference>
<dbReference type="InterPro" id="IPR050445">
    <property type="entry name" value="Bact_polysacc_biosynth/exp"/>
</dbReference>
<dbReference type="GO" id="GO:0005886">
    <property type="term" value="C:plasma membrane"/>
    <property type="evidence" value="ECO:0007669"/>
    <property type="project" value="UniProtKB-SubCell"/>
</dbReference>
<dbReference type="Proteomes" id="UP000297737">
    <property type="component" value="Unassembled WGS sequence"/>
</dbReference>
<organism evidence="9 10">
    <name type="scientific">Glacieibacterium arshaanense</name>
    <dbReference type="NCBI Taxonomy" id="2511025"/>
    <lineage>
        <taxon>Bacteria</taxon>
        <taxon>Pseudomonadati</taxon>
        <taxon>Pseudomonadota</taxon>
        <taxon>Alphaproteobacteria</taxon>
        <taxon>Sphingomonadales</taxon>
        <taxon>Sphingosinicellaceae</taxon>
        <taxon>Glacieibacterium</taxon>
    </lineage>
</organism>
<keyword evidence="6" id="KW-0175">Coiled coil</keyword>
<name>A0A4Y9ETM9_9SPHN</name>
<feature type="domain" description="Polysaccharide chain length determinant N-terminal" evidence="8">
    <location>
        <begin position="2"/>
        <end position="89"/>
    </location>
</feature>
<dbReference type="EMBL" id="SIHO01000001">
    <property type="protein sequence ID" value="TFU06533.1"/>
    <property type="molecule type" value="Genomic_DNA"/>
</dbReference>
<feature type="coiled-coil region" evidence="6">
    <location>
        <begin position="248"/>
        <end position="363"/>
    </location>
</feature>
<keyword evidence="3 7" id="KW-0812">Transmembrane</keyword>
<keyword evidence="2" id="KW-1003">Cell membrane</keyword>
<dbReference type="Pfam" id="PF02706">
    <property type="entry name" value="Wzz"/>
    <property type="match status" value="1"/>
</dbReference>
<keyword evidence="5 7" id="KW-0472">Membrane</keyword>
<proteinExistence type="predicted"/>
<dbReference type="OrthoDB" id="7504426at2"/>
<evidence type="ECO:0000259" key="8">
    <source>
        <dbReference type="Pfam" id="PF02706"/>
    </source>
</evidence>
<evidence type="ECO:0000256" key="3">
    <source>
        <dbReference type="ARBA" id="ARBA00022692"/>
    </source>
</evidence>
<feature type="coiled-coil region" evidence="6">
    <location>
        <begin position="173"/>
        <end position="200"/>
    </location>
</feature>
<evidence type="ECO:0000256" key="4">
    <source>
        <dbReference type="ARBA" id="ARBA00022989"/>
    </source>
</evidence>
<evidence type="ECO:0000313" key="10">
    <source>
        <dbReference type="Proteomes" id="UP000297737"/>
    </source>
</evidence>
<evidence type="ECO:0000256" key="5">
    <source>
        <dbReference type="ARBA" id="ARBA00023136"/>
    </source>
</evidence>
<comment type="caution">
    <text evidence="9">The sequence shown here is derived from an EMBL/GenBank/DDBJ whole genome shotgun (WGS) entry which is preliminary data.</text>
</comment>
<evidence type="ECO:0000256" key="6">
    <source>
        <dbReference type="SAM" id="Coils"/>
    </source>
</evidence>
<comment type="subcellular location">
    <subcellularLocation>
        <location evidence="1">Cell membrane</location>
        <topology evidence="1">Multi-pass membrane protein</topology>
    </subcellularLocation>
</comment>
<dbReference type="PANTHER" id="PTHR32309:SF13">
    <property type="entry name" value="FERRIC ENTEROBACTIN TRANSPORT PROTEIN FEPE"/>
    <property type="match status" value="1"/>
</dbReference>
<dbReference type="InterPro" id="IPR003856">
    <property type="entry name" value="LPS_length_determ_N"/>
</dbReference>
<evidence type="ECO:0000256" key="7">
    <source>
        <dbReference type="SAM" id="Phobius"/>
    </source>
</evidence>
<reference evidence="9 10" key="1">
    <citation type="submission" date="2019-02" db="EMBL/GenBank/DDBJ databases">
        <title>Polymorphobacter sp. isolated from the lake at the Tibet of China.</title>
        <authorList>
            <person name="Li A."/>
        </authorList>
    </citation>
    <scope>NUCLEOTIDE SEQUENCE [LARGE SCALE GENOMIC DNA]</scope>
    <source>
        <strain evidence="9 10">DJ1R-1</strain>
    </source>
</reference>
<dbReference type="RefSeq" id="WP_135245257.1">
    <property type="nucleotide sequence ID" value="NZ_SIHO01000001.1"/>
</dbReference>